<sequence length="48" mass="5624">MRTTHTPPRSIRVPDEVWDAAKAEAERRGETVTDAVLRFLRRYSKTPR</sequence>
<accession>A0A3N2DEF9</accession>
<protein>
    <submittedName>
        <fullName evidence="1">Uncharacterized protein</fullName>
    </submittedName>
</protein>
<dbReference type="AlphaFoldDB" id="A0A3N2DEF9"/>
<proteinExistence type="predicted"/>
<name>A0A3N2DEF9_9MICO</name>
<dbReference type="EMBL" id="RKHQ01000001">
    <property type="protein sequence ID" value="ROR97814.1"/>
    <property type="molecule type" value="Genomic_DNA"/>
</dbReference>
<evidence type="ECO:0000313" key="2">
    <source>
        <dbReference type="Proteomes" id="UP000275356"/>
    </source>
</evidence>
<organism evidence="1 2">
    <name type="scientific">Salana multivorans</name>
    <dbReference type="NCBI Taxonomy" id="120377"/>
    <lineage>
        <taxon>Bacteria</taxon>
        <taxon>Bacillati</taxon>
        <taxon>Actinomycetota</taxon>
        <taxon>Actinomycetes</taxon>
        <taxon>Micrococcales</taxon>
        <taxon>Beutenbergiaceae</taxon>
        <taxon>Salana</taxon>
    </lineage>
</organism>
<reference evidence="1 2" key="1">
    <citation type="submission" date="2018-11" db="EMBL/GenBank/DDBJ databases">
        <title>Sequencing the genomes of 1000 actinobacteria strains.</title>
        <authorList>
            <person name="Klenk H.-P."/>
        </authorList>
    </citation>
    <scope>NUCLEOTIDE SEQUENCE [LARGE SCALE GENOMIC DNA]</scope>
    <source>
        <strain evidence="1 2">DSM 13521</strain>
    </source>
</reference>
<dbReference type="RefSeq" id="WP_170169457.1">
    <property type="nucleotide sequence ID" value="NZ_RKHQ01000001.1"/>
</dbReference>
<gene>
    <name evidence="1" type="ORF">EDD28_2423</name>
</gene>
<evidence type="ECO:0000313" key="1">
    <source>
        <dbReference type="EMBL" id="ROR97814.1"/>
    </source>
</evidence>
<dbReference type="Proteomes" id="UP000275356">
    <property type="component" value="Unassembled WGS sequence"/>
</dbReference>
<dbReference type="InterPro" id="IPR010985">
    <property type="entry name" value="Ribbon_hlx_hlx"/>
</dbReference>
<dbReference type="SUPFAM" id="SSF47598">
    <property type="entry name" value="Ribbon-helix-helix"/>
    <property type="match status" value="1"/>
</dbReference>
<keyword evidence="2" id="KW-1185">Reference proteome</keyword>
<comment type="caution">
    <text evidence="1">The sequence shown here is derived from an EMBL/GenBank/DDBJ whole genome shotgun (WGS) entry which is preliminary data.</text>
</comment>
<dbReference type="GO" id="GO:0006355">
    <property type="term" value="P:regulation of DNA-templated transcription"/>
    <property type="evidence" value="ECO:0007669"/>
    <property type="project" value="InterPro"/>
</dbReference>